<proteinExistence type="inferred from homology"/>
<dbReference type="GO" id="GO:0003735">
    <property type="term" value="F:structural constituent of ribosome"/>
    <property type="evidence" value="ECO:0007669"/>
    <property type="project" value="InterPro"/>
</dbReference>
<evidence type="ECO:0000256" key="5">
    <source>
        <dbReference type="ARBA" id="ARBA00023274"/>
    </source>
</evidence>
<organism evidence="9 10">
    <name type="scientific">Megalurothrips usitatus</name>
    <name type="common">bean blossom thrips</name>
    <dbReference type="NCBI Taxonomy" id="439358"/>
    <lineage>
        <taxon>Eukaryota</taxon>
        <taxon>Metazoa</taxon>
        <taxon>Ecdysozoa</taxon>
        <taxon>Arthropoda</taxon>
        <taxon>Hexapoda</taxon>
        <taxon>Insecta</taxon>
        <taxon>Pterygota</taxon>
        <taxon>Neoptera</taxon>
        <taxon>Paraneoptera</taxon>
        <taxon>Thysanoptera</taxon>
        <taxon>Terebrantia</taxon>
        <taxon>Thripoidea</taxon>
        <taxon>Thripidae</taxon>
        <taxon>Megalurothrips</taxon>
    </lineage>
</organism>
<name>A0AAV7XBL7_9NEOP</name>
<keyword evidence="10" id="KW-1185">Reference proteome</keyword>
<evidence type="ECO:0000256" key="4">
    <source>
        <dbReference type="ARBA" id="ARBA00023128"/>
    </source>
</evidence>
<evidence type="ECO:0000256" key="1">
    <source>
        <dbReference type="ARBA" id="ARBA00004173"/>
    </source>
</evidence>
<evidence type="ECO:0000256" key="2">
    <source>
        <dbReference type="ARBA" id="ARBA00022946"/>
    </source>
</evidence>
<dbReference type="GO" id="GO:0005739">
    <property type="term" value="C:mitochondrion"/>
    <property type="evidence" value="ECO:0007669"/>
    <property type="project" value="UniProtKB-SubCell"/>
</dbReference>
<evidence type="ECO:0000256" key="8">
    <source>
        <dbReference type="ARBA" id="ARBA00041617"/>
    </source>
</evidence>
<accession>A0AAV7XBL7</accession>
<dbReference type="Proteomes" id="UP001075354">
    <property type="component" value="Chromosome 10"/>
</dbReference>
<evidence type="ECO:0000313" key="9">
    <source>
        <dbReference type="EMBL" id="KAJ1523380.1"/>
    </source>
</evidence>
<evidence type="ECO:0000256" key="6">
    <source>
        <dbReference type="ARBA" id="ARBA00037985"/>
    </source>
</evidence>
<keyword evidence="3" id="KW-0689">Ribosomal protein</keyword>
<gene>
    <name evidence="9" type="ORF">ONE63_001246</name>
</gene>
<dbReference type="EMBL" id="JAPTSV010000010">
    <property type="protein sequence ID" value="KAJ1523380.1"/>
    <property type="molecule type" value="Genomic_DNA"/>
</dbReference>
<protein>
    <recommendedName>
        <fullName evidence="7">Large ribosomal subunit protein mL37</fullName>
    </recommendedName>
    <alternativeName>
        <fullName evidence="8">39S ribosomal protein L37, mitochondrial</fullName>
    </alternativeName>
</protein>
<dbReference type="GO" id="GO:1990904">
    <property type="term" value="C:ribonucleoprotein complex"/>
    <property type="evidence" value="ECO:0007669"/>
    <property type="project" value="UniProtKB-KW"/>
</dbReference>
<evidence type="ECO:0000256" key="7">
    <source>
        <dbReference type="ARBA" id="ARBA00039442"/>
    </source>
</evidence>
<dbReference type="GO" id="GO:0005840">
    <property type="term" value="C:ribosome"/>
    <property type="evidence" value="ECO:0007669"/>
    <property type="project" value="UniProtKB-KW"/>
</dbReference>
<dbReference type="Pfam" id="PF07147">
    <property type="entry name" value="PDCD9"/>
    <property type="match status" value="1"/>
</dbReference>
<dbReference type="PANTHER" id="PTHR15889:SF2">
    <property type="entry name" value="LARGE RIBOSOMAL SUBUNIT PROTEIN ML37"/>
    <property type="match status" value="1"/>
</dbReference>
<dbReference type="InterPro" id="IPR010793">
    <property type="entry name" value="Ribosomal_mL37/mL65"/>
</dbReference>
<keyword evidence="5" id="KW-0687">Ribonucleoprotein</keyword>
<sequence>MRLTQVLCKMTNYRIFKLRWEQQKRKRAPLSKEYLHVSKLGLPTVNATEYLEKAKEGVVPIEFDSDVRPAEPLFETLKFDESHPDYRANTCYCLDDTNVLLEGLEHSKLLLNSVQIQEGLPKEVEDSVGTQSVPFQDTRVKRLIMYANVFDSMQVLLPKRKDPERPAWNFPRDYGIDSKRKFCMNKNEPYINAFSHLTITQMLQLCDFVDGKASLALRSQVPDAYCCANVEKEGHPIQIQNRADILVTSKVPIAPLTQRSAGNSIPLPDLHPLKFNVSIPKQHFYHNRSIFPISKEFLKSHPHTAFFHFDPVEVKNLYEEPVTESQFLSRTVVKAFAVAAARAQQLHGDNVKQLPEPITIQAVHTDNRRFHFAVLQLNTLDLDATAQEKNIVWMLPQAIDLFSECGYVKGRPVLEEYNPEVFQRILSFYCNGL</sequence>
<dbReference type="InterPro" id="IPR052482">
    <property type="entry name" value="mtLSU_mL37"/>
</dbReference>
<dbReference type="PANTHER" id="PTHR15889">
    <property type="entry name" value="MITOCHONDRIAL RIBOSOMAL PROTEIN L37"/>
    <property type="match status" value="1"/>
</dbReference>
<dbReference type="GO" id="GO:0006412">
    <property type="term" value="P:translation"/>
    <property type="evidence" value="ECO:0007669"/>
    <property type="project" value="InterPro"/>
</dbReference>
<keyword evidence="4" id="KW-0496">Mitochondrion</keyword>
<comment type="subcellular location">
    <subcellularLocation>
        <location evidence="1">Mitochondrion</location>
    </subcellularLocation>
</comment>
<evidence type="ECO:0000313" key="10">
    <source>
        <dbReference type="Proteomes" id="UP001075354"/>
    </source>
</evidence>
<keyword evidence="2" id="KW-0809">Transit peptide</keyword>
<comment type="caution">
    <text evidence="9">The sequence shown here is derived from an EMBL/GenBank/DDBJ whole genome shotgun (WGS) entry which is preliminary data.</text>
</comment>
<dbReference type="AlphaFoldDB" id="A0AAV7XBL7"/>
<evidence type="ECO:0000256" key="3">
    <source>
        <dbReference type="ARBA" id="ARBA00022980"/>
    </source>
</evidence>
<comment type="similarity">
    <text evidence="6">Belongs to the mitochondrion-specific ribosomal protein mL37 family.</text>
</comment>
<reference evidence="9" key="1">
    <citation type="submission" date="2022-12" db="EMBL/GenBank/DDBJ databases">
        <title>Chromosome-level genome assembly of the bean flower thrips Megalurothrips usitatus.</title>
        <authorList>
            <person name="Ma L."/>
            <person name="Liu Q."/>
            <person name="Li H."/>
            <person name="Cai W."/>
        </authorList>
    </citation>
    <scope>NUCLEOTIDE SEQUENCE</scope>
    <source>
        <strain evidence="9">Cailab_2022a</strain>
    </source>
</reference>